<dbReference type="Pfam" id="PF00291">
    <property type="entry name" value="PALP"/>
    <property type="match status" value="1"/>
</dbReference>
<gene>
    <name evidence="5" type="ORF">SAMN04488561_2235</name>
</gene>
<dbReference type="GO" id="GO:0009097">
    <property type="term" value="P:isoleucine biosynthetic process"/>
    <property type="evidence" value="ECO:0007669"/>
    <property type="project" value="TreeGrafter"/>
</dbReference>
<dbReference type="STRING" id="561176.SAMN04488561_2235"/>
<name>A0A1H5KSM4_9ACTN</name>
<protein>
    <submittedName>
        <fullName evidence="5">Threonine synthase</fullName>
    </submittedName>
</protein>
<dbReference type="GO" id="GO:0003941">
    <property type="term" value="F:L-serine ammonia-lyase activity"/>
    <property type="evidence" value="ECO:0007669"/>
    <property type="project" value="TreeGrafter"/>
</dbReference>
<dbReference type="InterPro" id="IPR036052">
    <property type="entry name" value="TrpB-like_PALP_sf"/>
</dbReference>
<organism evidence="5 6">
    <name type="scientific">Jiangella alba</name>
    <dbReference type="NCBI Taxonomy" id="561176"/>
    <lineage>
        <taxon>Bacteria</taxon>
        <taxon>Bacillati</taxon>
        <taxon>Actinomycetota</taxon>
        <taxon>Actinomycetes</taxon>
        <taxon>Jiangellales</taxon>
        <taxon>Jiangellaceae</taxon>
        <taxon>Jiangella</taxon>
    </lineage>
</organism>
<dbReference type="PANTHER" id="PTHR48078:SF6">
    <property type="entry name" value="L-THREONINE DEHYDRATASE CATABOLIC TDCB"/>
    <property type="match status" value="1"/>
</dbReference>
<dbReference type="GO" id="GO:0006565">
    <property type="term" value="P:L-serine catabolic process"/>
    <property type="evidence" value="ECO:0007669"/>
    <property type="project" value="TreeGrafter"/>
</dbReference>
<comment type="cofactor">
    <cofactor evidence="1">
        <name>pyridoxal 5'-phosphate</name>
        <dbReference type="ChEBI" id="CHEBI:597326"/>
    </cofactor>
</comment>
<evidence type="ECO:0000256" key="2">
    <source>
        <dbReference type="ARBA" id="ARBA00022898"/>
    </source>
</evidence>
<sequence length="429" mass="44151">MSLSQPAVAAADLSPSVATGQRAVHDHDLSYPLWPPLVAGCPRSSTETMAYPLEVAYDYAALAPGVVDGLFGRSAVPADASAWAPLLPPLHPGLVRGIGGTSLLDASALFDTDVPVLLKDESRNPTWSHKDRLNLCAVSAAALSGAPGVVVASSGNHGASAAAMAAAVGLPCVVVMSTGAPPAVESFVGAYGATVLSVPRDARWSVVKDVVDRLGFQPVSNQTVTHTGHPFGPEGYKTIAYELFVELGHRVPAAVFVPAGYGELLYGVWKGFEELRLLGVADRVPAIHAAEVAGRDVIASALRSGQPAVTVEATPTDAYSVATTTGGYRATHVMTHTTGSVVGVDDAGMLAAQDLLARFGMWQELSGVIGVAGLRRRLAAGATFDGPVVCICTSSGFKDKNALRYQPTPTAPDWASIAAVLSARGIPAS</sequence>
<dbReference type="PANTHER" id="PTHR48078">
    <property type="entry name" value="THREONINE DEHYDRATASE, MITOCHONDRIAL-RELATED"/>
    <property type="match status" value="1"/>
</dbReference>
<dbReference type="AlphaFoldDB" id="A0A1H5KSM4"/>
<dbReference type="GO" id="GO:0004794">
    <property type="term" value="F:threonine deaminase activity"/>
    <property type="evidence" value="ECO:0007669"/>
    <property type="project" value="TreeGrafter"/>
</dbReference>
<evidence type="ECO:0000259" key="4">
    <source>
        <dbReference type="Pfam" id="PF00291"/>
    </source>
</evidence>
<dbReference type="RefSeq" id="WP_069112802.1">
    <property type="nucleotide sequence ID" value="NZ_FNUC01000003.1"/>
</dbReference>
<evidence type="ECO:0000313" key="6">
    <source>
        <dbReference type="Proteomes" id="UP000181980"/>
    </source>
</evidence>
<dbReference type="InterPro" id="IPR050147">
    <property type="entry name" value="Ser/Thr_Dehydratase"/>
</dbReference>
<evidence type="ECO:0000256" key="1">
    <source>
        <dbReference type="ARBA" id="ARBA00001933"/>
    </source>
</evidence>
<dbReference type="Proteomes" id="UP000181980">
    <property type="component" value="Unassembled WGS sequence"/>
</dbReference>
<dbReference type="Gene3D" id="3.40.50.1100">
    <property type="match status" value="2"/>
</dbReference>
<dbReference type="InterPro" id="IPR001926">
    <property type="entry name" value="TrpB-like_PALP"/>
</dbReference>
<reference evidence="6" key="1">
    <citation type="submission" date="2016-10" db="EMBL/GenBank/DDBJ databases">
        <authorList>
            <person name="Varghese N."/>
            <person name="Submissions S."/>
        </authorList>
    </citation>
    <scope>NUCLEOTIDE SEQUENCE [LARGE SCALE GENOMIC DNA]</scope>
    <source>
        <strain evidence="6">DSM 45237</strain>
    </source>
</reference>
<dbReference type="SUPFAM" id="SSF53686">
    <property type="entry name" value="Tryptophan synthase beta subunit-like PLP-dependent enzymes"/>
    <property type="match status" value="1"/>
</dbReference>
<keyword evidence="3" id="KW-0456">Lyase</keyword>
<dbReference type="EMBL" id="FNUC01000003">
    <property type="protein sequence ID" value="SEE67869.1"/>
    <property type="molecule type" value="Genomic_DNA"/>
</dbReference>
<dbReference type="GO" id="GO:0006567">
    <property type="term" value="P:L-threonine catabolic process"/>
    <property type="evidence" value="ECO:0007669"/>
    <property type="project" value="TreeGrafter"/>
</dbReference>
<evidence type="ECO:0000256" key="3">
    <source>
        <dbReference type="ARBA" id="ARBA00023239"/>
    </source>
</evidence>
<dbReference type="OrthoDB" id="9778118at2"/>
<keyword evidence="2" id="KW-0663">Pyridoxal phosphate</keyword>
<evidence type="ECO:0000313" key="5">
    <source>
        <dbReference type="EMBL" id="SEE67869.1"/>
    </source>
</evidence>
<keyword evidence="6" id="KW-1185">Reference proteome</keyword>
<accession>A0A1H5KSM4</accession>
<feature type="domain" description="Tryptophan synthase beta chain-like PALP" evidence="4">
    <location>
        <begin position="96"/>
        <end position="393"/>
    </location>
</feature>
<proteinExistence type="predicted"/>